<dbReference type="PANTHER" id="PTHR10603:SF3">
    <property type="entry name" value="RNA-BINDING PROTEIN FXR2"/>
    <property type="match status" value="1"/>
</dbReference>
<evidence type="ECO:0000256" key="4">
    <source>
        <dbReference type="ARBA" id="ARBA00022737"/>
    </source>
</evidence>
<dbReference type="GO" id="GO:0043005">
    <property type="term" value="C:neuron projection"/>
    <property type="evidence" value="ECO:0007669"/>
    <property type="project" value="TreeGrafter"/>
</dbReference>
<dbReference type="SUPFAM" id="SSF54791">
    <property type="entry name" value="Eukaryotic type KH-domain (KH-domain type I)"/>
    <property type="match status" value="2"/>
</dbReference>
<dbReference type="Proteomes" id="UP000694523">
    <property type="component" value="Unplaced"/>
</dbReference>
<dbReference type="GO" id="GO:0099577">
    <property type="term" value="P:regulation of translation at presynapse, modulating synaptic transmission"/>
    <property type="evidence" value="ECO:0007669"/>
    <property type="project" value="TreeGrafter"/>
</dbReference>
<dbReference type="GO" id="GO:0048513">
    <property type="term" value="P:animal organ development"/>
    <property type="evidence" value="ECO:0007669"/>
    <property type="project" value="TreeGrafter"/>
</dbReference>
<evidence type="ECO:0000256" key="1">
    <source>
        <dbReference type="ARBA" id="ARBA00004331"/>
    </source>
</evidence>
<dbReference type="InterPro" id="IPR022034">
    <property type="entry name" value="FMR1-like_C_core"/>
</dbReference>
<dbReference type="GO" id="GO:0048170">
    <property type="term" value="P:positive regulation of long-term neuronal synaptic plasticity"/>
    <property type="evidence" value="ECO:0007669"/>
    <property type="project" value="TreeGrafter"/>
</dbReference>
<feature type="region of interest" description="Disordered" evidence="7">
    <location>
        <begin position="349"/>
        <end position="433"/>
    </location>
</feature>
<evidence type="ECO:0000256" key="5">
    <source>
        <dbReference type="ARBA" id="ARBA00022884"/>
    </source>
</evidence>
<evidence type="ECO:0000313" key="10">
    <source>
        <dbReference type="Proteomes" id="UP000694523"/>
    </source>
</evidence>
<reference evidence="9" key="2">
    <citation type="submission" date="2025-09" db="UniProtKB">
        <authorList>
            <consortium name="Ensembl"/>
        </authorList>
    </citation>
    <scope>IDENTIFICATION</scope>
</reference>
<dbReference type="GO" id="GO:0003730">
    <property type="term" value="F:mRNA 3'-UTR binding"/>
    <property type="evidence" value="ECO:0007669"/>
    <property type="project" value="TreeGrafter"/>
</dbReference>
<evidence type="ECO:0000256" key="6">
    <source>
        <dbReference type="PROSITE-ProRule" id="PRU00117"/>
    </source>
</evidence>
<dbReference type="Pfam" id="PF00013">
    <property type="entry name" value="KH_1"/>
    <property type="match status" value="2"/>
</dbReference>
<evidence type="ECO:0000256" key="3">
    <source>
        <dbReference type="ARBA" id="ARBA00022490"/>
    </source>
</evidence>
<feature type="compositionally biased region" description="Gly residues" evidence="7">
    <location>
        <begin position="399"/>
        <end position="411"/>
    </location>
</feature>
<name>A0A8C6WY85_9GOBI</name>
<dbReference type="GO" id="GO:0098793">
    <property type="term" value="C:presynapse"/>
    <property type="evidence" value="ECO:0007669"/>
    <property type="project" value="GOC"/>
</dbReference>
<dbReference type="InterPro" id="IPR040472">
    <property type="entry name" value="FMRP_KH0"/>
</dbReference>
<dbReference type="InterPro" id="IPR008395">
    <property type="entry name" value="Agenet-like_dom"/>
</dbReference>
<dbReference type="CDD" id="cd20476">
    <property type="entry name" value="Tudor_Agenet_FXR2_rpt2"/>
    <property type="match status" value="1"/>
</dbReference>
<feature type="compositionally biased region" description="Basic and acidic residues" evidence="7">
    <location>
        <begin position="379"/>
        <end position="393"/>
    </location>
</feature>
<keyword evidence="4" id="KW-0677">Repeat</keyword>
<keyword evidence="10" id="KW-1185">Reference proteome</keyword>
<keyword evidence="3" id="KW-0963">Cytoplasm</keyword>
<dbReference type="Pfam" id="PF12235">
    <property type="entry name" value="FXMRP1_C_core"/>
    <property type="match status" value="1"/>
</dbReference>
<reference evidence="9" key="1">
    <citation type="submission" date="2025-08" db="UniProtKB">
        <authorList>
            <consortium name="Ensembl"/>
        </authorList>
    </citation>
    <scope>IDENTIFICATION</scope>
</reference>
<comment type="similarity">
    <text evidence="2">Belongs to the FMR1 family.</text>
</comment>
<comment type="subcellular location">
    <subcellularLocation>
        <location evidence="1">Cytoplasm</location>
        <location evidence="1">Cytoplasmic ribonucleoprotein granule</location>
    </subcellularLocation>
</comment>
<feature type="domain" description="Agenet-like" evidence="8">
    <location>
        <begin position="46"/>
        <end position="98"/>
    </location>
</feature>
<evidence type="ECO:0000313" key="9">
    <source>
        <dbReference type="Ensembl" id="ENSNMLP00000040372.1"/>
    </source>
</evidence>
<accession>A0A8C6WY85</accession>
<feature type="compositionally biased region" description="Polar residues" evidence="7">
    <location>
        <begin position="415"/>
        <end position="427"/>
    </location>
</feature>
<keyword evidence="5 6" id="KW-0694">RNA-binding</keyword>
<dbReference type="GO" id="GO:0045182">
    <property type="term" value="F:translation regulator activity"/>
    <property type="evidence" value="ECO:0007669"/>
    <property type="project" value="TreeGrafter"/>
</dbReference>
<dbReference type="InterPro" id="IPR004088">
    <property type="entry name" value="KH_dom_type_1"/>
</dbReference>
<dbReference type="InterPro" id="IPR004087">
    <property type="entry name" value="KH_dom"/>
</dbReference>
<dbReference type="Pfam" id="PF17904">
    <property type="entry name" value="KH_9"/>
    <property type="match status" value="1"/>
</dbReference>
<dbReference type="GO" id="GO:0043488">
    <property type="term" value="P:regulation of mRNA stability"/>
    <property type="evidence" value="ECO:0007669"/>
    <property type="project" value="TreeGrafter"/>
</dbReference>
<dbReference type="Pfam" id="PF05641">
    <property type="entry name" value="Agenet"/>
    <property type="match status" value="1"/>
</dbReference>
<dbReference type="GO" id="GO:0051028">
    <property type="term" value="P:mRNA transport"/>
    <property type="evidence" value="ECO:0007669"/>
    <property type="project" value="TreeGrafter"/>
</dbReference>
<dbReference type="InterPro" id="IPR040148">
    <property type="entry name" value="FMR1"/>
</dbReference>
<dbReference type="Gene3D" id="2.30.30.140">
    <property type="match status" value="2"/>
</dbReference>
<dbReference type="Pfam" id="PF18336">
    <property type="entry name" value="Tudor_FRX1"/>
    <property type="match status" value="1"/>
</dbReference>
<dbReference type="GO" id="GO:0010494">
    <property type="term" value="C:cytoplasmic stress granule"/>
    <property type="evidence" value="ECO:0007669"/>
    <property type="project" value="TreeGrafter"/>
</dbReference>
<dbReference type="FunFam" id="2.30.30.140:FF:000001">
    <property type="entry name" value="Fragile X mental retardation 1, isoform CRA_e"/>
    <property type="match status" value="1"/>
</dbReference>
<dbReference type="FunFam" id="3.30.1370.10:FF:000004">
    <property type="entry name" value="Fragile X mental retardation 1, isoform CRA_e"/>
    <property type="match status" value="1"/>
</dbReference>
<evidence type="ECO:0000259" key="8">
    <source>
        <dbReference type="PROSITE" id="PS51641"/>
    </source>
</evidence>
<dbReference type="GO" id="GO:0005634">
    <property type="term" value="C:nucleus"/>
    <property type="evidence" value="ECO:0007669"/>
    <property type="project" value="TreeGrafter"/>
</dbReference>
<dbReference type="InterPro" id="IPR041560">
    <property type="entry name" value="Tudor_FRM1"/>
</dbReference>
<protein>
    <submittedName>
        <fullName evidence="9">Fragile X mental retardation, autosomal homolog 2</fullName>
    </submittedName>
</protein>
<dbReference type="Ensembl" id="ENSNMLT00000044909.1">
    <property type="protein sequence ID" value="ENSNMLP00000040372.1"/>
    <property type="gene ID" value="ENSNMLG00000022897.1"/>
</dbReference>
<dbReference type="SMART" id="SM00322">
    <property type="entry name" value="KH"/>
    <property type="match status" value="2"/>
</dbReference>
<dbReference type="PROSITE" id="PS50084">
    <property type="entry name" value="KH_TYPE_1"/>
    <property type="match status" value="2"/>
</dbReference>
<dbReference type="AlphaFoldDB" id="A0A8C6WY85"/>
<dbReference type="PROSITE" id="PS51641">
    <property type="entry name" value="AGENET_LIKE"/>
    <property type="match status" value="1"/>
</dbReference>
<evidence type="ECO:0000256" key="2">
    <source>
        <dbReference type="ARBA" id="ARBA00006633"/>
    </source>
</evidence>
<dbReference type="InterPro" id="IPR047420">
    <property type="entry name" value="Tudor_Agenet_FXR2_rpt2"/>
</dbReference>
<dbReference type="GO" id="GO:0045727">
    <property type="term" value="P:positive regulation of translation"/>
    <property type="evidence" value="ECO:0007669"/>
    <property type="project" value="TreeGrafter"/>
</dbReference>
<dbReference type="InterPro" id="IPR036612">
    <property type="entry name" value="KH_dom_type_1_sf"/>
</dbReference>
<proteinExistence type="inferred from homology"/>
<dbReference type="PANTHER" id="PTHR10603">
    <property type="entry name" value="FRAGILE X MENTAL RETARDATION SYNDROME-RELATED PROTEIN"/>
    <property type="match status" value="1"/>
</dbReference>
<organism evidence="9 10">
    <name type="scientific">Neogobius melanostomus</name>
    <name type="common">round goby</name>
    <dbReference type="NCBI Taxonomy" id="47308"/>
    <lineage>
        <taxon>Eukaryota</taxon>
        <taxon>Metazoa</taxon>
        <taxon>Chordata</taxon>
        <taxon>Craniata</taxon>
        <taxon>Vertebrata</taxon>
        <taxon>Euteleostomi</taxon>
        <taxon>Actinopterygii</taxon>
        <taxon>Neopterygii</taxon>
        <taxon>Teleostei</taxon>
        <taxon>Neoteleostei</taxon>
        <taxon>Acanthomorphata</taxon>
        <taxon>Gobiaria</taxon>
        <taxon>Gobiiformes</taxon>
        <taxon>Gobioidei</taxon>
        <taxon>Gobiidae</taxon>
        <taxon>Benthophilinae</taxon>
        <taxon>Neogobiini</taxon>
        <taxon>Neogobius</taxon>
    </lineage>
</organism>
<dbReference type="Gene3D" id="3.30.1370.10">
    <property type="entry name" value="K Homology domain, type 1"/>
    <property type="match status" value="2"/>
</dbReference>
<sequence>LTDIYVHDDSLTIVFENNWQPERQLPFSDVRLPPPSDYNKDIGEGDEVEVYSRANEQEPCGWWLARVRMMKGEFYVIEYAACDATYNEIVTSERIRPVNPNNPSSKNCFHKVPIAVPEDLREICANDSIHKDFRKAIGANCIFYSAQTHELIVLSTNDTTVKRATLLSDMHFRSIRTKLMLMSRNEEATKHLETSKQLASAYQEEVKVREDLMGLAIGSHGANIQQARKVSGVTAIELEEESCTFRIYGETPEAVKQAREYLEFKEDFFQVPRNLVGKVIGKNGKVIQEIVDKSGVVRGMVPFVFVGTKENISNAQALLEYHVSYLQEVEQLRLERLQIDEQLRQIGVGYRAPPGGRSGGPTGTNSELSNASESEDVDREQRPRGLGAEERGSRRGGRGRGTGSGRGGRGGAVSKPSNSISSGTHGRSLQEDFRYIDYRKHSWNL</sequence>
<evidence type="ECO:0000256" key="7">
    <source>
        <dbReference type="SAM" id="MobiDB-lite"/>
    </source>
</evidence>